<keyword evidence="3" id="KW-0175">Coiled coil</keyword>
<dbReference type="Pfam" id="PF25967">
    <property type="entry name" value="RND-MFP_C"/>
    <property type="match status" value="1"/>
</dbReference>
<name>A0ABU5IHT4_9BURK</name>
<comment type="caution">
    <text evidence="10">The sequence shown here is derived from an EMBL/GenBank/DDBJ whole genome shotgun (WGS) entry which is preliminary data.</text>
</comment>
<dbReference type="Pfam" id="PF25876">
    <property type="entry name" value="HH_MFP_RND"/>
    <property type="match status" value="1"/>
</dbReference>
<sequence length="431" mass="44524">MLRPPYRLTFSTTLLALACTAVVMLAGCSKEQPAAAPATPPPAQVGVMTVQAQPLTLRTELAGRTTPYLVAEVRPQVGGIIQKRLFEEGSFVKAGQTLYQIDPATLQADLESARATLAKAQANLATADLRARRYDELVTIDAVSKQARDDAQAQLLQAKADVATANAAVKTAQIRVDYARVSAPISGIAGRSTVTPGALVTATQTAPLVTVQQLDPIYVDIQRASAELLQLQRAFASGKLQRLDGNRARVKLQLEDGSTFPVEGTLKFAEATVDPTSGNVTLRAVFPNPKGTLLPGMYVRALLDEGTTQQAILVPQRAVTRDPKGNALAMVLGDDGKVQPRPLKVDRSVGDQWLVTDGLKPGDKLIVDGLQKVRPGAPARGVPAEAASAPASGVPGALAGAASGAPTSGAGAAPAAAASSASGVNATTAAN</sequence>
<evidence type="ECO:0000313" key="10">
    <source>
        <dbReference type="EMBL" id="MDZ5458629.1"/>
    </source>
</evidence>
<feature type="domain" description="Multidrug resistance protein MdtA-like C-terminal permuted SH3" evidence="9">
    <location>
        <begin position="310"/>
        <end position="372"/>
    </location>
</feature>
<evidence type="ECO:0000259" key="9">
    <source>
        <dbReference type="Pfam" id="PF25967"/>
    </source>
</evidence>
<evidence type="ECO:0000256" key="5">
    <source>
        <dbReference type="SAM" id="SignalP"/>
    </source>
</evidence>
<evidence type="ECO:0000256" key="3">
    <source>
        <dbReference type="SAM" id="Coils"/>
    </source>
</evidence>
<dbReference type="PANTHER" id="PTHR30158">
    <property type="entry name" value="ACRA/E-RELATED COMPONENT OF DRUG EFFLUX TRANSPORTER"/>
    <property type="match status" value="1"/>
</dbReference>
<evidence type="ECO:0000259" key="6">
    <source>
        <dbReference type="Pfam" id="PF25876"/>
    </source>
</evidence>
<dbReference type="Proteomes" id="UP001293718">
    <property type="component" value="Unassembled WGS sequence"/>
</dbReference>
<reference evidence="10 11" key="1">
    <citation type="submission" date="2023-11" db="EMBL/GenBank/DDBJ databases">
        <title>Draft genome of Azohydromonas lata strain H1 (DSM1123), a polyhydroxyalkanoate producer.</title>
        <authorList>
            <person name="Traversa D."/>
            <person name="D'Addabbo P."/>
            <person name="Pazzani C."/>
            <person name="Manzari C."/>
            <person name="Chiara M."/>
            <person name="Scrascia M."/>
        </authorList>
    </citation>
    <scope>NUCLEOTIDE SEQUENCE [LARGE SCALE GENOMIC DNA]</scope>
    <source>
        <strain evidence="10 11">H1</strain>
    </source>
</reference>
<comment type="subcellular location">
    <subcellularLocation>
        <location evidence="1">Cell envelope</location>
    </subcellularLocation>
</comment>
<proteinExistence type="inferred from homology"/>
<dbReference type="Gene3D" id="2.40.30.170">
    <property type="match status" value="1"/>
</dbReference>
<protein>
    <submittedName>
        <fullName evidence="10">Efflux RND transporter periplasmic adaptor subunit</fullName>
    </submittedName>
</protein>
<evidence type="ECO:0000256" key="2">
    <source>
        <dbReference type="ARBA" id="ARBA00009477"/>
    </source>
</evidence>
<dbReference type="PROSITE" id="PS51257">
    <property type="entry name" value="PROKAR_LIPOPROTEIN"/>
    <property type="match status" value="1"/>
</dbReference>
<keyword evidence="5" id="KW-0732">Signal</keyword>
<dbReference type="PANTHER" id="PTHR30158:SF3">
    <property type="entry name" value="MULTIDRUG EFFLUX PUMP SUBUNIT ACRA-RELATED"/>
    <property type="match status" value="1"/>
</dbReference>
<dbReference type="Pfam" id="PF25917">
    <property type="entry name" value="BSH_RND"/>
    <property type="match status" value="1"/>
</dbReference>
<dbReference type="InterPro" id="IPR058624">
    <property type="entry name" value="MdtA-like_HH"/>
</dbReference>
<feature type="coiled-coil region" evidence="3">
    <location>
        <begin position="110"/>
        <end position="168"/>
    </location>
</feature>
<dbReference type="InterPro" id="IPR058626">
    <property type="entry name" value="MdtA-like_b-barrel"/>
</dbReference>
<dbReference type="EMBL" id="JAXOJX010000032">
    <property type="protein sequence ID" value="MDZ5458629.1"/>
    <property type="molecule type" value="Genomic_DNA"/>
</dbReference>
<dbReference type="Pfam" id="PF25944">
    <property type="entry name" value="Beta-barrel_RND"/>
    <property type="match status" value="1"/>
</dbReference>
<evidence type="ECO:0000256" key="4">
    <source>
        <dbReference type="SAM" id="MobiDB-lite"/>
    </source>
</evidence>
<feature type="domain" description="Multidrug resistance protein MdtA-like beta-barrel" evidence="8">
    <location>
        <begin position="216"/>
        <end position="307"/>
    </location>
</feature>
<feature type="region of interest" description="Disordered" evidence="4">
    <location>
        <begin position="377"/>
        <end position="431"/>
    </location>
</feature>
<evidence type="ECO:0000259" key="8">
    <source>
        <dbReference type="Pfam" id="PF25944"/>
    </source>
</evidence>
<dbReference type="Gene3D" id="1.10.287.470">
    <property type="entry name" value="Helix hairpin bin"/>
    <property type="match status" value="1"/>
</dbReference>
<dbReference type="InterPro" id="IPR058627">
    <property type="entry name" value="MdtA-like_C"/>
</dbReference>
<accession>A0ABU5IHT4</accession>
<feature type="domain" description="Multidrug resistance protein MdtA-like alpha-helical hairpin" evidence="6">
    <location>
        <begin position="110"/>
        <end position="179"/>
    </location>
</feature>
<dbReference type="Gene3D" id="2.40.420.20">
    <property type="match status" value="1"/>
</dbReference>
<keyword evidence="11" id="KW-1185">Reference proteome</keyword>
<gene>
    <name evidence="10" type="ORF">SM757_18785</name>
</gene>
<evidence type="ECO:0000256" key="1">
    <source>
        <dbReference type="ARBA" id="ARBA00004196"/>
    </source>
</evidence>
<feature type="domain" description="Multidrug resistance protein MdtA-like barrel-sandwich hybrid" evidence="7">
    <location>
        <begin position="70"/>
        <end position="212"/>
    </location>
</feature>
<dbReference type="InterPro" id="IPR006143">
    <property type="entry name" value="RND_pump_MFP"/>
</dbReference>
<evidence type="ECO:0000313" key="11">
    <source>
        <dbReference type="Proteomes" id="UP001293718"/>
    </source>
</evidence>
<feature type="chain" id="PRO_5047259350" evidence="5">
    <location>
        <begin position="27"/>
        <end position="431"/>
    </location>
</feature>
<feature type="signal peptide" evidence="5">
    <location>
        <begin position="1"/>
        <end position="26"/>
    </location>
</feature>
<dbReference type="SUPFAM" id="SSF111369">
    <property type="entry name" value="HlyD-like secretion proteins"/>
    <property type="match status" value="1"/>
</dbReference>
<dbReference type="InterPro" id="IPR058625">
    <property type="entry name" value="MdtA-like_BSH"/>
</dbReference>
<organism evidence="10 11">
    <name type="scientific">Azohydromonas lata</name>
    <dbReference type="NCBI Taxonomy" id="45677"/>
    <lineage>
        <taxon>Bacteria</taxon>
        <taxon>Pseudomonadati</taxon>
        <taxon>Pseudomonadota</taxon>
        <taxon>Betaproteobacteria</taxon>
        <taxon>Burkholderiales</taxon>
        <taxon>Sphaerotilaceae</taxon>
        <taxon>Azohydromonas</taxon>
    </lineage>
</organism>
<dbReference type="Gene3D" id="2.40.50.100">
    <property type="match status" value="1"/>
</dbReference>
<comment type="similarity">
    <text evidence="2">Belongs to the membrane fusion protein (MFP) (TC 8.A.1) family.</text>
</comment>
<evidence type="ECO:0000259" key="7">
    <source>
        <dbReference type="Pfam" id="PF25917"/>
    </source>
</evidence>
<dbReference type="NCBIfam" id="TIGR01730">
    <property type="entry name" value="RND_mfp"/>
    <property type="match status" value="1"/>
</dbReference>